<evidence type="ECO:0000256" key="1">
    <source>
        <dbReference type="PROSITE-ProRule" id="PRU00339"/>
    </source>
</evidence>
<dbReference type="SUPFAM" id="SSF52540">
    <property type="entry name" value="P-loop containing nucleoside triphosphate hydrolases"/>
    <property type="match status" value="1"/>
</dbReference>
<dbReference type="RefSeq" id="WP_212705885.1">
    <property type="nucleotide sequence ID" value="NZ_CP073581.1"/>
</dbReference>
<evidence type="ECO:0000313" key="3">
    <source>
        <dbReference type="EMBL" id="QUJ77692.1"/>
    </source>
</evidence>
<dbReference type="InterPro" id="IPR029044">
    <property type="entry name" value="Nucleotide-diphossugar_trans"/>
</dbReference>
<dbReference type="Gene3D" id="3.90.550.10">
    <property type="entry name" value="Spore Coat Polysaccharide Biosynthesis Protein SpsA, Chain A"/>
    <property type="match status" value="1"/>
</dbReference>
<dbReference type="Pfam" id="PF00535">
    <property type="entry name" value="Glycos_transf_2"/>
    <property type="match status" value="1"/>
</dbReference>
<dbReference type="GO" id="GO:0016757">
    <property type="term" value="F:glycosyltransferase activity"/>
    <property type="evidence" value="ECO:0007669"/>
    <property type="project" value="UniProtKB-KW"/>
</dbReference>
<feature type="domain" description="Glycosyltransferase 2-like" evidence="2">
    <location>
        <begin position="657"/>
        <end position="784"/>
    </location>
</feature>
<protein>
    <submittedName>
        <fullName evidence="3">Glycosyltransferase</fullName>
        <ecNumber evidence="3">2.4.-.-</ecNumber>
    </submittedName>
</protein>
<feature type="repeat" description="TPR" evidence="1">
    <location>
        <begin position="324"/>
        <end position="357"/>
    </location>
</feature>
<keyword evidence="3" id="KW-0808">Transferase</keyword>
<dbReference type="KEGG" id="sual:KDD17_06965"/>
<gene>
    <name evidence="3" type="ORF">KDD17_06965</name>
</gene>
<dbReference type="AlphaFoldDB" id="A0A975JFQ4"/>
<dbReference type="Gene3D" id="1.25.40.10">
    <property type="entry name" value="Tetratricopeptide repeat domain"/>
    <property type="match status" value="1"/>
</dbReference>
<dbReference type="Gene3D" id="3.40.50.300">
    <property type="entry name" value="P-loop containing nucleotide triphosphate hydrolases"/>
    <property type="match status" value="1"/>
</dbReference>
<accession>A0A975JFQ4</accession>
<dbReference type="SMART" id="SM00028">
    <property type="entry name" value="TPR"/>
    <property type="match status" value="5"/>
</dbReference>
<dbReference type="InterPro" id="IPR027417">
    <property type="entry name" value="P-loop_NTPase"/>
</dbReference>
<dbReference type="SUPFAM" id="SSF48452">
    <property type="entry name" value="TPR-like"/>
    <property type="match status" value="1"/>
</dbReference>
<dbReference type="InterPro" id="IPR001173">
    <property type="entry name" value="Glyco_trans_2-like"/>
</dbReference>
<reference evidence="3" key="1">
    <citation type="submission" date="2021-04" db="EMBL/GenBank/DDBJ databases">
        <title>Complete genome sequence for Sulfitobacter sp. strain JK7-1.</title>
        <authorList>
            <person name="Park S.-J."/>
        </authorList>
    </citation>
    <scope>NUCLEOTIDE SEQUENCE</scope>
    <source>
        <strain evidence="3">JK7-1</strain>
    </source>
</reference>
<keyword evidence="4" id="KW-1185">Reference proteome</keyword>
<dbReference type="PANTHER" id="PTHR43685:SF11">
    <property type="entry name" value="GLYCOSYLTRANSFERASE TAGX-RELATED"/>
    <property type="match status" value="1"/>
</dbReference>
<dbReference type="EMBL" id="CP073581">
    <property type="protein sequence ID" value="QUJ77692.1"/>
    <property type="molecule type" value="Genomic_DNA"/>
</dbReference>
<evidence type="ECO:0000313" key="4">
    <source>
        <dbReference type="Proteomes" id="UP000683291"/>
    </source>
</evidence>
<keyword evidence="1" id="KW-0802">TPR repeat</keyword>
<dbReference type="InterPro" id="IPR050834">
    <property type="entry name" value="Glycosyltransf_2"/>
</dbReference>
<name>A0A975JFQ4_9RHOB</name>
<evidence type="ECO:0000259" key="2">
    <source>
        <dbReference type="Pfam" id="PF00535"/>
    </source>
</evidence>
<keyword evidence="3" id="KW-0328">Glycosyltransferase</keyword>
<dbReference type="PROSITE" id="PS50005">
    <property type="entry name" value="TPR"/>
    <property type="match status" value="1"/>
</dbReference>
<dbReference type="InterPro" id="IPR011990">
    <property type="entry name" value="TPR-like_helical_dom_sf"/>
</dbReference>
<dbReference type="Pfam" id="PF13432">
    <property type="entry name" value="TPR_16"/>
    <property type="match status" value="3"/>
</dbReference>
<dbReference type="SUPFAM" id="SSF53448">
    <property type="entry name" value="Nucleotide-diphospho-sugar transferases"/>
    <property type="match status" value="1"/>
</dbReference>
<dbReference type="EC" id="2.4.-.-" evidence="3"/>
<dbReference type="InterPro" id="IPR019734">
    <property type="entry name" value="TPR_rpt"/>
</dbReference>
<sequence>MTRGIPFARRLTFVVGMHRSGTSALARTLNLTGLRTPGNLIPQNEFNETGYWESRDVVSFNDLLLNGQDRHWSDPKPLELAWAKTPSLAADRAEALRVMQIALPGLRAGVVKDPRLSRTLPLWREALEGTGAAPVCLIACRHPLEVAQSLARRNGMDRDHALLLWETYTLEAEHASRGLPRAFVFYDDLLPDWRGTLGPALAQCGETLAVDHWLGAHNIDAYLSPRHRTHVSDLQDTPLPAAVKELWSLLQEGDPDTSIAGFDTLRAGWRRAWQQRAADAGPSAFPPKIAAWHLERSDHLASLGHLTAARDAARRATVLDPQKSGYWFALAKRLIALQRFREALKSLRRAIHLTPEVCAYHRTLAETLLKLGRPNKARAAVQAALALDPDQAELHFINGNILAAKAMPAAAIHCFERAIELQSGVAAYHFALSKALRAKGAVRRAETHARAALQLAPAQPVYLMVCATQARDAGDLATAERLFARAVPCHADPALPAHAQADVLHRMGRTDEAITLLRDTIRQEPGHGHLHDLLGRVLAKEGQVQAAGPAFDAARALDLLALEPPPAQETPGDVARAALAQLCQTAPPGPLIEQRCHRLLAGAAAQVWARDLVTALERPPETSQDRQQCWPLGTQQLADTPPRVAPRARAQTRCTLSIMIPVYNVKNAGWLRGCIDSILQQDPGGDLAEIVVVDDASPDGGAQEIVQDYAPRVQFHRNPQNLGLIGNHNQCLDIARGDFVHFVHQDDRILPGFYDALLGPLQQDETRVAAFSGWQFIGETGAVSGQWPAETRAAGVRADLLEALALYSWMTFPSIIVRRSAYEAVGGFSPGFPFVFDVDMWARLAALGPVWSAPAPLAQYRSHAGSATYGFSELERLTDRMRVRARTIARLAPARREAVARATFDMFFQVSWRSLVNPASALTQGDVVDTVDLLGRGWTTPTQRRAMTDLLIRHRGKT</sequence>
<organism evidence="3 4">
    <name type="scientific">Sulfitobacter albidus</name>
    <dbReference type="NCBI Taxonomy" id="2829501"/>
    <lineage>
        <taxon>Bacteria</taxon>
        <taxon>Pseudomonadati</taxon>
        <taxon>Pseudomonadota</taxon>
        <taxon>Alphaproteobacteria</taxon>
        <taxon>Rhodobacterales</taxon>
        <taxon>Roseobacteraceae</taxon>
        <taxon>Sulfitobacter</taxon>
    </lineage>
</organism>
<proteinExistence type="predicted"/>
<dbReference type="Proteomes" id="UP000683291">
    <property type="component" value="Chromosome 1"/>
</dbReference>
<dbReference type="PANTHER" id="PTHR43685">
    <property type="entry name" value="GLYCOSYLTRANSFERASE"/>
    <property type="match status" value="1"/>
</dbReference>